<comment type="caution">
    <text evidence="2">The sequence shown here is derived from an EMBL/GenBank/DDBJ whole genome shotgun (WGS) entry which is preliminary data.</text>
</comment>
<proteinExistence type="predicted"/>
<sequence>MGFVRIVGSTSPRTGVSWRLAASGRSVLSATRRYTTGQREARGHEDYFPFWRNTNTSCLPTSDAWVWRDRSPDGSRRQTAPSLSRADVQTQA</sequence>
<dbReference type="AlphaFoldDB" id="A0A448XDG6"/>
<accession>A0A448XDG6</accession>
<gene>
    <name evidence="2" type="ORF">PXEA_LOCUS27681</name>
</gene>
<name>A0A448XDG6_9PLAT</name>
<feature type="region of interest" description="Disordered" evidence="1">
    <location>
        <begin position="69"/>
        <end position="92"/>
    </location>
</feature>
<evidence type="ECO:0000313" key="2">
    <source>
        <dbReference type="EMBL" id="VEL34241.1"/>
    </source>
</evidence>
<keyword evidence="3" id="KW-1185">Reference proteome</keyword>
<evidence type="ECO:0000256" key="1">
    <source>
        <dbReference type="SAM" id="MobiDB-lite"/>
    </source>
</evidence>
<evidence type="ECO:0000313" key="3">
    <source>
        <dbReference type="Proteomes" id="UP000784294"/>
    </source>
</evidence>
<dbReference type="EMBL" id="CAAALY010247263">
    <property type="protein sequence ID" value="VEL34241.1"/>
    <property type="molecule type" value="Genomic_DNA"/>
</dbReference>
<protein>
    <submittedName>
        <fullName evidence="2">Uncharacterized protein</fullName>
    </submittedName>
</protein>
<dbReference type="Proteomes" id="UP000784294">
    <property type="component" value="Unassembled WGS sequence"/>
</dbReference>
<organism evidence="2 3">
    <name type="scientific">Protopolystoma xenopodis</name>
    <dbReference type="NCBI Taxonomy" id="117903"/>
    <lineage>
        <taxon>Eukaryota</taxon>
        <taxon>Metazoa</taxon>
        <taxon>Spiralia</taxon>
        <taxon>Lophotrochozoa</taxon>
        <taxon>Platyhelminthes</taxon>
        <taxon>Monogenea</taxon>
        <taxon>Polyopisthocotylea</taxon>
        <taxon>Polystomatidea</taxon>
        <taxon>Polystomatidae</taxon>
        <taxon>Protopolystoma</taxon>
    </lineage>
</organism>
<reference evidence="2" key="1">
    <citation type="submission" date="2018-11" db="EMBL/GenBank/DDBJ databases">
        <authorList>
            <consortium name="Pathogen Informatics"/>
        </authorList>
    </citation>
    <scope>NUCLEOTIDE SEQUENCE</scope>
</reference>
<feature type="compositionally biased region" description="Polar residues" evidence="1">
    <location>
        <begin position="77"/>
        <end position="92"/>
    </location>
</feature>